<dbReference type="GeneTree" id="ENSGT01150000287463"/>
<reference evidence="10 11" key="1">
    <citation type="submission" date="2020-10" db="EMBL/GenBank/DDBJ databases">
        <title>Pygocentrus nattereri (red-bellied piranha) genome, fPygNat1, primary haplotype.</title>
        <authorList>
            <person name="Myers G."/>
            <person name="Meyer A."/>
            <person name="Karagic N."/>
            <person name="Pippel M."/>
            <person name="Winkler S."/>
            <person name="Tracey A."/>
            <person name="Wood J."/>
            <person name="Formenti G."/>
            <person name="Howe K."/>
            <person name="Fedrigo O."/>
            <person name="Jarvis E.D."/>
        </authorList>
    </citation>
    <scope>NUCLEOTIDE SEQUENCE [LARGE SCALE GENOMIC DNA]</scope>
</reference>
<protein>
    <recommendedName>
        <fullName evidence="9">FXYD domain-containing ion transport regulator</fullName>
    </recommendedName>
</protein>
<dbReference type="GO" id="GO:0017080">
    <property type="term" value="F:sodium channel regulator activity"/>
    <property type="evidence" value="ECO:0007669"/>
    <property type="project" value="TreeGrafter"/>
</dbReference>
<dbReference type="Proteomes" id="UP001501920">
    <property type="component" value="Chromosome 3"/>
</dbReference>
<dbReference type="CDD" id="cd20324">
    <property type="entry name" value="FXYD6"/>
    <property type="match status" value="1"/>
</dbReference>
<dbReference type="GO" id="GO:0016020">
    <property type="term" value="C:membrane"/>
    <property type="evidence" value="ECO:0007669"/>
    <property type="project" value="UniProtKB-SubCell"/>
</dbReference>
<evidence type="ECO:0000256" key="7">
    <source>
        <dbReference type="ARBA" id="ARBA00023065"/>
    </source>
</evidence>
<keyword evidence="11" id="KW-1185">Reference proteome</keyword>
<dbReference type="PROSITE" id="PS01310">
    <property type="entry name" value="FXYD"/>
    <property type="match status" value="1"/>
</dbReference>
<keyword evidence="7 9" id="KW-0406">Ion transport</keyword>
<dbReference type="Gene3D" id="1.20.5.780">
    <property type="entry name" value="Single helix bin"/>
    <property type="match status" value="1"/>
</dbReference>
<evidence type="ECO:0000256" key="5">
    <source>
        <dbReference type="ARBA" id="ARBA00022729"/>
    </source>
</evidence>
<keyword evidence="8 9" id="KW-0472">Membrane</keyword>
<sequence>MRCQVTTMICYAIIRKYCYSYESPHYSNLLESYTFFSSSGNELPYISVSLGTHKIRRSCSAVSSRALRFRLLTRPAWAFGAALTGKMDLSLAAAVLCSSFLAPALGSAFGREMPASTMDDIHEYDSPFHYDYESVRIGGLIFAAVLFLMGIFIVIRCVPHKLRPKVPLQRKPVVKASGTSGGFRPRSS</sequence>
<evidence type="ECO:0000256" key="8">
    <source>
        <dbReference type="ARBA" id="ARBA00023136"/>
    </source>
</evidence>
<dbReference type="Pfam" id="PF02038">
    <property type="entry name" value="ATP1G1_PLM_MAT8"/>
    <property type="match status" value="1"/>
</dbReference>
<evidence type="ECO:0000256" key="4">
    <source>
        <dbReference type="ARBA" id="ARBA00022692"/>
    </source>
</evidence>
<accession>A0A3B4EK06</accession>
<evidence type="ECO:0000313" key="11">
    <source>
        <dbReference type="Proteomes" id="UP001501920"/>
    </source>
</evidence>
<dbReference type="GO" id="GO:0043269">
    <property type="term" value="P:regulation of monoatomic ion transport"/>
    <property type="evidence" value="ECO:0007669"/>
    <property type="project" value="InterPro"/>
</dbReference>
<dbReference type="AlphaFoldDB" id="A0A3B4EK06"/>
<evidence type="ECO:0000256" key="6">
    <source>
        <dbReference type="ARBA" id="ARBA00022989"/>
    </source>
</evidence>
<dbReference type="PANTHER" id="PTHR14132">
    <property type="entry name" value="SODIUM/POTASSIUM-TRANSPORTING ATPASE SUBUNIT GAMMA"/>
    <property type="match status" value="1"/>
</dbReference>
<evidence type="ECO:0000313" key="10">
    <source>
        <dbReference type="Ensembl" id="ENSPNAP00000035541.1"/>
    </source>
</evidence>
<proteinExistence type="inferred from homology"/>
<comment type="subcellular location">
    <subcellularLocation>
        <location evidence="1">Membrane</location>
        <topology evidence="1">Single-pass type I membrane protein</topology>
    </subcellularLocation>
</comment>
<reference evidence="10" key="2">
    <citation type="submission" date="2025-08" db="UniProtKB">
        <authorList>
            <consortium name="Ensembl"/>
        </authorList>
    </citation>
    <scope>IDENTIFICATION</scope>
</reference>
<dbReference type="InterPro" id="IPR000272">
    <property type="entry name" value="Ion-transport_regulator_FXYD"/>
</dbReference>
<name>A0A3B4EK06_PYGNA</name>
<dbReference type="Ensembl" id="ENSPNAT00000028672.2">
    <property type="protein sequence ID" value="ENSPNAP00000035541.1"/>
    <property type="gene ID" value="ENSPNAG00000025591.2"/>
</dbReference>
<feature type="transmembrane region" description="Helical" evidence="9">
    <location>
        <begin position="89"/>
        <end position="109"/>
    </location>
</feature>
<feature type="transmembrane region" description="Helical" evidence="9">
    <location>
        <begin position="135"/>
        <end position="155"/>
    </location>
</feature>
<evidence type="ECO:0000256" key="9">
    <source>
        <dbReference type="RuleBase" id="RU364131"/>
    </source>
</evidence>
<keyword evidence="6 9" id="KW-1133">Transmembrane helix</keyword>
<dbReference type="PANTHER" id="PTHR14132:SF15">
    <property type="entry name" value="FXYD DOMAIN-CONTAINING ION TRANSPORT REGULATOR 6-RELATED"/>
    <property type="match status" value="1"/>
</dbReference>
<dbReference type="InterPro" id="IPR047297">
    <property type="entry name" value="FXYD_motif"/>
</dbReference>
<dbReference type="GO" id="GO:0006811">
    <property type="term" value="P:monoatomic ion transport"/>
    <property type="evidence" value="ECO:0007669"/>
    <property type="project" value="UniProtKB-KW"/>
</dbReference>
<comment type="caution">
    <text evidence="9">Lacks conserved residue(s) required for the propagation of feature annotation.</text>
</comment>
<reference evidence="10" key="3">
    <citation type="submission" date="2025-09" db="UniProtKB">
        <authorList>
            <consortium name="Ensembl"/>
        </authorList>
    </citation>
    <scope>IDENTIFICATION</scope>
</reference>
<keyword evidence="4 9" id="KW-0812">Transmembrane</keyword>
<keyword evidence="3 9" id="KW-0813">Transport</keyword>
<evidence type="ECO:0000256" key="2">
    <source>
        <dbReference type="ARBA" id="ARBA00005948"/>
    </source>
</evidence>
<evidence type="ECO:0000256" key="1">
    <source>
        <dbReference type="ARBA" id="ARBA00004479"/>
    </source>
</evidence>
<comment type="similarity">
    <text evidence="2 9">Belongs to the FXYD family.</text>
</comment>
<evidence type="ECO:0000256" key="3">
    <source>
        <dbReference type="ARBA" id="ARBA00022448"/>
    </source>
</evidence>
<organism evidence="10 11">
    <name type="scientific">Pygocentrus nattereri</name>
    <name type="common">Red-bellied piranha</name>
    <dbReference type="NCBI Taxonomy" id="42514"/>
    <lineage>
        <taxon>Eukaryota</taxon>
        <taxon>Metazoa</taxon>
        <taxon>Chordata</taxon>
        <taxon>Craniata</taxon>
        <taxon>Vertebrata</taxon>
        <taxon>Euteleostomi</taxon>
        <taxon>Actinopterygii</taxon>
        <taxon>Neopterygii</taxon>
        <taxon>Teleostei</taxon>
        <taxon>Ostariophysi</taxon>
        <taxon>Characiformes</taxon>
        <taxon>Characoidei</taxon>
        <taxon>Pygocentrus</taxon>
    </lineage>
</organism>
<keyword evidence="5" id="KW-0732">Signal</keyword>